<protein>
    <submittedName>
        <fullName evidence="2">Uncharacterized protein</fullName>
    </submittedName>
</protein>
<feature type="compositionally biased region" description="Basic residues" evidence="1">
    <location>
        <begin position="100"/>
        <end position="112"/>
    </location>
</feature>
<reference evidence="3 4" key="2">
    <citation type="submission" date="2024-05" db="EMBL/GenBank/DDBJ databases">
        <authorList>
            <person name="Chen Y."/>
            <person name="Shah S."/>
            <person name="Dougan E. K."/>
            <person name="Thang M."/>
            <person name="Chan C."/>
        </authorList>
    </citation>
    <scope>NUCLEOTIDE SEQUENCE [LARGE SCALE GENOMIC DNA]</scope>
</reference>
<feature type="compositionally biased region" description="Basic and acidic residues" evidence="1">
    <location>
        <begin position="55"/>
        <end position="72"/>
    </location>
</feature>
<dbReference type="Proteomes" id="UP001152797">
    <property type="component" value="Unassembled WGS sequence"/>
</dbReference>
<dbReference type="Pfam" id="PF04979">
    <property type="entry name" value="IPP-2"/>
    <property type="match status" value="1"/>
</dbReference>
<dbReference type="GO" id="GO:0004864">
    <property type="term" value="F:protein phosphatase inhibitor activity"/>
    <property type="evidence" value="ECO:0007669"/>
    <property type="project" value="InterPro"/>
</dbReference>
<name>A0A9P1DKI0_9DINO</name>
<evidence type="ECO:0000256" key="1">
    <source>
        <dbReference type="SAM" id="MobiDB-lite"/>
    </source>
</evidence>
<accession>A0A9P1DKI0</accession>
<dbReference type="EMBL" id="CAMXCT030005246">
    <property type="protein sequence ID" value="CAL4799138.1"/>
    <property type="molecule type" value="Genomic_DNA"/>
</dbReference>
<dbReference type="InterPro" id="IPR007062">
    <property type="entry name" value="PPI-2"/>
</dbReference>
<gene>
    <name evidence="2" type="ORF">C1SCF055_LOCUS36952</name>
</gene>
<dbReference type="AlphaFoldDB" id="A0A9P1DKI0"/>
<sequence length="112" mass="11760">MAGSSPNGDAGSAALKSNGDAAPQKASALRGKKRPLDGSHASETAHGVSWDEANLAEHDKERGTRRKIDEPKTPWAQSPVSSEDEGAKSPDGPKAEPHNGHSRNCHRGCSRN</sequence>
<feature type="compositionally biased region" description="Basic and acidic residues" evidence="1">
    <location>
        <begin position="85"/>
        <end position="99"/>
    </location>
</feature>
<feature type="region of interest" description="Disordered" evidence="1">
    <location>
        <begin position="1"/>
        <end position="112"/>
    </location>
</feature>
<organism evidence="2">
    <name type="scientific">Cladocopium goreaui</name>
    <dbReference type="NCBI Taxonomy" id="2562237"/>
    <lineage>
        <taxon>Eukaryota</taxon>
        <taxon>Sar</taxon>
        <taxon>Alveolata</taxon>
        <taxon>Dinophyceae</taxon>
        <taxon>Suessiales</taxon>
        <taxon>Symbiodiniaceae</taxon>
        <taxon>Cladocopium</taxon>
    </lineage>
</organism>
<proteinExistence type="predicted"/>
<dbReference type="GO" id="GO:0009966">
    <property type="term" value="P:regulation of signal transduction"/>
    <property type="evidence" value="ECO:0007669"/>
    <property type="project" value="InterPro"/>
</dbReference>
<dbReference type="EMBL" id="CAMXCT020005246">
    <property type="protein sequence ID" value="CAL1165201.1"/>
    <property type="molecule type" value="Genomic_DNA"/>
</dbReference>
<evidence type="ECO:0000313" key="4">
    <source>
        <dbReference type="Proteomes" id="UP001152797"/>
    </source>
</evidence>
<reference evidence="2" key="1">
    <citation type="submission" date="2022-10" db="EMBL/GenBank/DDBJ databases">
        <authorList>
            <person name="Chen Y."/>
            <person name="Dougan E. K."/>
            <person name="Chan C."/>
            <person name="Rhodes N."/>
            <person name="Thang M."/>
        </authorList>
    </citation>
    <scope>NUCLEOTIDE SEQUENCE</scope>
</reference>
<dbReference type="OrthoDB" id="551302at2759"/>
<keyword evidence="4" id="KW-1185">Reference proteome</keyword>
<evidence type="ECO:0000313" key="3">
    <source>
        <dbReference type="EMBL" id="CAL4799138.1"/>
    </source>
</evidence>
<dbReference type="EMBL" id="CAMXCT010005246">
    <property type="protein sequence ID" value="CAI4011826.1"/>
    <property type="molecule type" value="Genomic_DNA"/>
</dbReference>
<evidence type="ECO:0000313" key="2">
    <source>
        <dbReference type="EMBL" id="CAI4011826.1"/>
    </source>
</evidence>
<comment type="caution">
    <text evidence="2">The sequence shown here is derived from an EMBL/GenBank/DDBJ whole genome shotgun (WGS) entry which is preliminary data.</text>
</comment>